<feature type="chain" id="PRO_5042921138" description="Secreted protein" evidence="1">
    <location>
        <begin position="24"/>
        <end position="69"/>
    </location>
</feature>
<protein>
    <recommendedName>
        <fullName evidence="4">Secreted protein</fullName>
    </recommendedName>
</protein>
<accession>A0AAQ4E411</accession>
<evidence type="ECO:0000256" key="1">
    <source>
        <dbReference type="SAM" id="SignalP"/>
    </source>
</evidence>
<name>A0AAQ4E411_AMBAM</name>
<reference evidence="2 3" key="1">
    <citation type="journal article" date="2023" name="Arcadia Sci">
        <title>De novo assembly of a long-read Amblyomma americanum tick genome.</title>
        <authorList>
            <person name="Chou S."/>
            <person name="Poskanzer K.E."/>
            <person name="Rollins M."/>
            <person name="Thuy-Boun P.S."/>
        </authorList>
    </citation>
    <scope>NUCLEOTIDE SEQUENCE [LARGE SCALE GENOMIC DNA]</scope>
    <source>
        <strain evidence="2">F_SG_1</strain>
        <tissue evidence="2">Salivary glands</tissue>
    </source>
</reference>
<proteinExistence type="predicted"/>
<gene>
    <name evidence="2" type="ORF">V5799_014096</name>
</gene>
<sequence length="69" mass="8032">MNVWSFLARTLVLKCLVTVKIKTINISLFLDHNICVLVFLDFSPCFPQFCHFRLCQDSSECYEEGTRTP</sequence>
<keyword evidence="3" id="KW-1185">Reference proteome</keyword>
<dbReference type="EMBL" id="JARKHS020022606">
    <property type="protein sequence ID" value="KAK8769444.1"/>
    <property type="molecule type" value="Genomic_DNA"/>
</dbReference>
<organism evidence="2 3">
    <name type="scientific">Amblyomma americanum</name>
    <name type="common">Lone star tick</name>
    <dbReference type="NCBI Taxonomy" id="6943"/>
    <lineage>
        <taxon>Eukaryota</taxon>
        <taxon>Metazoa</taxon>
        <taxon>Ecdysozoa</taxon>
        <taxon>Arthropoda</taxon>
        <taxon>Chelicerata</taxon>
        <taxon>Arachnida</taxon>
        <taxon>Acari</taxon>
        <taxon>Parasitiformes</taxon>
        <taxon>Ixodida</taxon>
        <taxon>Ixodoidea</taxon>
        <taxon>Ixodidae</taxon>
        <taxon>Amblyomminae</taxon>
        <taxon>Amblyomma</taxon>
    </lineage>
</organism>
<keyword evidence="1" id="KW-0732">Signal</keyword>
<dbReference type="Proteomes" id="UP001321473">
    <property type="component" value="Unassembled WGS sequence"/>
</dbReference>
<feature type="signal peptide" evidence="1">
    <location>
        <begin position="1"/>
        <end position="23"/>
    </location>
</feature>
<dbReference type="AlphaFoldDB" id="A0AAQ4E411"/>
<evidence type="ECO:0008006" key="4">
    <source>
        <dbReference type="Google" id="ProtNLM"/>
    </source>
</evidence>
<evidence type="ECO:0000313" key="3">
    <source>
        <dbReference type="Proteomes" id="UP001321473"/>
    </source>
</evidence>
<evidence type="ECO:0000313" key="2">
    <source>
        <dbReference type="EMBL" id="KAK8769444.1"/>
    </source>
</evidence>
<comment type="caution">
    <text evidence="2">The sequence shown here is derived from an EMBL/GenBank/DDBJ whole genome shotgun (WGS) entry which is preliminary data.</text>
</comment>